<accession>A0A918C9H9</accession>
<evidence type="ECO:0000313" key="3">
    <source>
        <dbReference type="EMBL" id="GGR12000.1"/>
    </source>
</evidence>
<dbReference type="Gene3D" id="1.20.120.1760">
    <property type="match status" value="1"/>
</dbReference>
<comment type="similarity">
    <text evidence="2">Belongs to the CDP-alcohol phosphatidyltransferase class-I family.</text>
</comment>
<dbReference type="RefSeq" id="WP_189090953.1">
    <property type="nucleotide sequence ID" value="NZ_BMQL01000014.1"/>
</dbReference>
<reference evidence="3" key="1">
    <citation type="journal article" date="2014" name="Int. J. Syst. Evol. Microbiol.">
        <title>Complete genome sequence of Corynebacterium casei LMG S-19264T (=DSM 44701T), isolated from a smear-ripened cheese.</title>
        <authorList>
            <consortium name="US DOE Joint Genome Institute (JGI-PGF)"/>
            <person name="Walter F."/>
            <person name="Albersmeier A."/>
            <person name="Kalinowski J."/>
            <person name="Ruckert C."/>
        </authorList>
    </citation>
    <scope>NUCLEOTIDE SEQUENCE</scope>
    <source>
        <strain evidence="3">JCM 31311</strain>
    </source>
</reference>
<dbReference type="AlphaFoldDB" id="A0A918C9H9"/>
<reference evidence="3" key="2">
    <citation type="submission" date="2020-09" db="EMBL/GenBank/DDBJ databases">
        <authorList>
            <person name="Sun Q."/>
            <person name="Ohkuma M."/>
        </authorList>
    </citation>
    <scope>NUCLEOTIDE SEQUENCE</scope>
    <source>
        <strain evidence="3">JCM 31311</strain>
    </source>
</reference>
<dbReference type="PROSITE" id="PS00379">
    <property type="entry name" value="CDP_ALCOHOL_P_TRANSF"/>
    <property type="match status" value="1"/>
</dbReference>
<dbReference type="InterPro" id="IPR000462">
    <property type="entry name" value="CDP-OH_P_trans"/>
</dbReference>
<keyword evidence="1 2" id="KW-0808">Transferase</keyword>
<evidence type="ECO:0000313" key="4">
    <source>
        <dbReference type="Proteomes" id="UP000603865"/>
    </source>
</evidence>
<dbReference type="Proteomes" id="UP000603865">
    <property type="component" value="Unassembled WGS sequence"/>
</dbReference>
<evidence type="ECO:0000256" key="1">
    <source>
        <dbReference type="ARBA" id="ARBA00022679"/>
    </source>
</evidence>
<dbReference type="GO" id="GO:0016780">
    <property type="term" value="F:phosphotransferase activity, for other substituted phosphate groups"/>
    <property type="evidence" value="ECO:0007669"/>
    <property type="project" value="InterPro"/>
</dbReference>
<dbReference type="InterPro" id="IPR043130">
    <property type="entry name" value="CDP-OH_PTrfase_TM_dom"/>
</dbReference>
<name>A0A918C9H9_9DEIO</name>
<dbReference type="GO" id="GO:0008654">
    <property type="term" value="P:phospholipid biosynthetic process"/>
    <property type="evidence" value="ECO:0007669"/>
    <property type="project" value="InterPro"/>
</dbReference>
<keyword evidence="4" id="KW-1185">Reference proteome</keyword>
<dbReference type="EMBL" id="BMQL01000014">
    <property type="protein sequence ID" value="GGR12000.1"/>
    <property type="molecule type" value="Genomic_DNA"/>
</dbReference>
<dbReference type="InterPro" id="IPR048254">
    <property type="entry name" value="CDP_ALCOHOL_P_TRANSF_CS"/>
</dbReference>
<dbReference type="Pfam" id="PF01066">
    <property type="entry name" value="CDP-OH_P_transf"/>
    <property type="match status" value="1"/>
</dbReference>
<dbReference type="GO" id="GO:0016020">
    <property type="term" value="C:membrane"/>
    <property type="evidence" value="ECO:0007669"/>
    <property type="project" value="InterPro"/>
</dbReference>
<proteinExistence type="inferred from homology"/>
<sequence>MSTLAQTRKARPADEWAAERVFRPLAQRLVDPAARLGIRPTSVVMVHTALGVLAAALLKRDGGWLSSRLTPALLLQVKTVLDNLDGQLARATGQTSEVGRYLDSEMDVVVNVALLTALLGKNQGVAANLLLSFILTVDFLWEREYREARGEVFRAAAAQANDAPRLLAALKGAYTLYFVPQERVLGGLFRWRLRQVAGDHPAPADLEAWTPLLLNQVAVNLGLSTQLLALGTCILLGRPRLYAATLPVQAGALLALHLWREGAFRNARSRQR</sequence>
<evidence type="ECO:0000256" key="2">
    <source>
        <dbReference type="RuleBase" id="RU003750"/>
    </source>
</evidence>
<organism evidence="3 4">
    <name type="scientific">Deinococcus ruber</name>
    <dbReference type="NCBI Taxonomy" id="1848197"/>
    <lineage>
        <taxon>Bacteria</taxon>
        <taxon>Thermotogati</taxon>
        <taxon>Deinococcota</taxon>
        <taxon>Deinococci</taxon>
        <taxon>Deinococcales</taxon>
        <taxon>Deinococcaceae</taxon>
        <taxon>Deinococcus</taxon>
    </lineage>
</organism>
<gene>
    <name evidence="3" type="ORF">GCM10008957_26080</name>
</gene>
<protein>
    <submittedName>
        <fullName evidence="3">CDP-alcohol phosphatidyltransferase</fullName>
    </submittedName>
</protein>
<comment type="caution">
    <text evidence="3">The sequence shown here is derived from an EMBL/GenBank/DDBJ whole genome shotgun (WGS) entry which is preliminary data.</text>
</comment>